<dbReference type="EMBL" id="GBRH01270581">
    <property type="protein sequence ID" value="JAD27314.1"/>
    <property type="molecule type" value="Transcribed_RNA"/>
</dbReference>
<keyword evidence="1" id="KW-0648">Protein biosynthesis</keyword>
<reference evidence="1" key="1">
    <citation type="submission" date="2014-09" db="EMBL/GenBank/DDBJ databases">
        <authorList>
            <person name="Magalhaes I.L.F."/>
            <person name="Oliveira U."/>
            <person name="Santos F.R."/>
            <person name="Vidigal T.H.D.A."/>
            <person name="Brescovit A.D."/>
            <person name="Santos A.J."/>
        </authorList>
    </citation>
    <scope>NUCLEOTIDE SEQUENCE</scope>
    <source>
        <tissue evidence="1">Shoot tissue taken approximately 20 cm above the soil surface</tissue>
    </source>
</reference>
<name>A0A0A8YLW2_ARUDO</name>
<keyword evidence="1" id="KW-0251">Elongation factor</keyword>
<accession>A0A0A8YLW2</accession>
<sequence>MISRCNSPIPSITVWLVSSSLEKWNDGSS</sequence>
<organism evidence="1">
    <name type="scientific">Arundo donax</name>
    <name type="common">Giant reed</name>
    <name type="synonym">Donax arundinaceus</name>
    <dbReference type="NCBI Taxonomy" id="35708"/>
    <lineage>
        <taxon>Eukaryota</taxon>
        <taxon>Viridiplantae</taxon>
        <taxon>Streptophyta</taxon>
        <taxon>Embryophyta</taxon>
        <taxon>Tracheophyta</taxon>
        <taxon>Spermatophyta</taxon>
        <taxon>Magnoliopsida</taxon>
        <taxon>Liliopsida</taxon>
        <taxon>Poales</taxon>
        <taxon>Poaceae</taxon>
        <taxon>PACMAD clade</taxon>
        <taxon>Arundinoideae</taxon>
        <taxon>Arundineae</taxon>
        <taxon>Arundo</taxon>
    </lineage>
</organism>
<reference evidence="1" key="2">
    <citation type="journal article" date="2015" name="Data Brief">
        <title>Shoot transcriptome of the giant reed, Arundo donax.</title>
        <authorList>
            <person name="Barrero R.A."/>
            <person name="Guerrero F.D."/>
            <person name="Moolhuijzen P."/>
            <person name="Goolsby J.A."/>
            <person name="Tidwell J."/>
            <person name="Bellgard S.E."/>
            <person name="Bellgard M.I."/>
        </authorList>
    </citation>
    <scope>NUCLEOTIDE SEQUENCE</scope>
    <source>
        <tissue evidence="1">Shoot tissue taken approximately 20 cm above the soil surface</tissue>
    </source>
</reference>
<protein>
    <submittedName>
        <fullName evidence="1">Translation elongation factor G, putative</fullName>
    </submittedName>
</protein>
<dbReference type="AlphaFoldDB" id="A0A0A8YLW2"/>
<proteinExistence type="predicted"/>
<evidence type="ECO:0000313" key="1">
    <source>
        <dbReference type="EMBL" id="JAD27314.1"/>
    </source>
</evidence>
<dbReference type="GO" id="GO:0003746">
    <property type="term" value="F:translation elongation factor activity"/>
    <property type="evidence" value="ECO:0007669"/>
    <property type="project" value="UniProtKB-KW"/>
</dbReference>